<dbReference type="InterPro" id="IPR012337">
    <property type="entry name" value="RNaseH-like_sf"/>
</dbReference>
<organism evidence="2 3">
    <name type="scientific">Succinatimonas hippei (strain DSM 22608 / JCM 16073 / KCTC 15190 / YIT 12066)</name>
    <dbReference type="NCBI Taxonomy" id="762983"/>
    <lineage>
        <taxon>Bacteria</taxon>
        <taxon>Pseudomonadati</taxon>
        <taxon>Pseudomonadota</taxon>
        <taxon>Gammaproteobacteria</taxon>
        <taxon>Aeromonadales</taxon>
        <taxon>Succinivibrionaceae</taxon>
        <taxon>Succinatimonas</taxon>
    </lineage>
</organism>
<dbReference type="SUPFAM" id="SSF53098">
    <property type="entry name" value="Ribonuclease H-like"/>
    <property type="match status" value="1"/>
</dbReference>
<dbReference type="InterPro" id="IPR002559">
    <property type="entry name" value="Transposase_11"/>
</dbReference>
<dbReference type="GO" id="GO:0004803">
    <property type="term" value="F:transposase activity"/>
    <property type="evidence" value="ECO:0007669"/>
    <property type="project" value="InterPro"/>
</dbReference>
<dbReference type="GO" id="GO:0003677">
    <property type="term" value="F:DNA binding"/>
    <property type="evidence" value="ECO:0007669"/>
    <property type="project" value="InterPro"/>
</dbReference>
<dbReference type="Pfam" id="PF01609">
    <property type="entry name" value="DDE_Tnp_1"/>
    <property type="match status" value="1"/>
</dbReference>
<evidence type="ECO:0000313" key="3">
    <source>
        <dbReference type="Proteomes" id="UP000018458"/>
    </source>
</evidence>
<dbReference type="HOGENOM" id="CLU_031289_3_0_6"/>
<feature type="domain" description="Transposase IS4-like" evidence="1">
    <location>
        <begin position="221"/>
        <end position="514"/>
    </location>
</feature>
<comment type="caution">
    <text evidence="2">The sequence shown here is derived from an EMBL/GenBank/DDBJ whole genome shotgun (WGS) entry which is preliminary data.</text>
</comment>
<dbReference type="AlphaFoldDB" id="E8LKG6"/>
<dbReference type="EMBL" id="AEVO01000059">
    <property type="protein sequence ID" value="EFY06988.1"/>
    <property type="molecule type" value="Genomic_DNA"/>
</dbReference>
<evidence type="ECO:0000259" key="1">
    <source>
        <dbReference type="Pfam" id="PF01609"/>
    </source>
</evidence>
<dbReference type="Proteomes" id="UP000018458">
    <property type="component" value="Unassembled WGS sequence"/>
</dbReference>
<name>E8LKG6_SUCHY</name>
<protein>
    <submittedName>
        <fullName evidence="2">Transposase, IS4 family</fullName>
    </submittedName>
</protein>
<dbReference type="eggNOG" id="COG5421">
    <property type="taxonomic scope" value="Bacteria"/>
</dbReference>
<accession>E8LKG6</accession>
<dbReference type="GO" id="GO:0006313">
    <property type="term" value="P:DNA transposition"/>
    <property type="evidence" value="ECO:0007669"/>
    <property type="project" value="InterPro"/>
</dbReference>
<gene>
    <name evidence="2" type="ORF">HMPREF9444_01205</name>
</gene>
<dbReference type="PANTHER" id="PTHR34614">
    <property type="match status" value="1"/>
</dbReference>
<proteinExistence type="predicted"/>
<sequence length="608" mass="69509">MIFMLKAPELPNLYFVKSGNYTYARMYRNAWQDKKSGSGKTAVKTHTKTVGRIDNSEGVGIIKFSSDFCLTHPQLNKFSVARVVDEAAAASGKYKLVFTPLDSNEELYAAPRITCVSIGMSAVLDELLKRDVLPNCLKEVFGEHYKQLLAAAYYMVMEPDAKLARLGLFARGCRLPTAAEELYPAALTRLLAAITPEKVQLFFKSYLTALTKRRLLSKRRMWALDSTSVSTYAKLSDAEYGRNKQEEALPQINVMMITDEDSSRPLYYQYFNGSIPDVSECVRTFELLLNLGVHSFVAVADRGFFSAANMAVIADKGYHFLMCVPYEKCTGFQKYIDEAMLAFSRDNLFDLRCGQNVYTCKEQTAVEGGKHKAYVHVFYHHEASGAQIDHYQRRLKEVKELFMQKKILTAEEQAFLYANYLTDKDSRKLILNDNHEPILDTAVYNSFIKNAGICLTVSDNIKYADVAYRAYARRKCIEDTFATLKTRMQLKRFRVSSEDSLCGKCFIEFIALTLYSFLYQRLEAAKKAETEIPHHSLSGIIDELRGIKDYYFSNTHEHVINPLSKKQRECLDLFKVKYPHSYYDTELTEVNRRKEALKPHGSDLLKEI</sequence>
<dbReference type="STRING" id="762983.HMPREF9444_01205"/>
<dbReference type="OrthoDB" id="6171862at2"/>
<reference evidence="2 3" key="1">
    <citation type="submission" date="2011-01" db="EMBL/GenBank/DDBJ databases">
        <authorList>
            <person name="Weinstock G."/>
            <person name="Sodergren E."/>
            <person name="Clifton S."/>
            <person name="Fulton L."/>
            <person name="Fulton B."/>
            <person name="Courtney L."/>
            <person name="Fronick C."/>
            <person name="Harrison M."/>
            <person name="Strong C."/>
            <person name="Farmer C."/>
            <person name="Delahaunty K."/>
            <person name="Markovic C."/>
            <person name="Hall O."/>
            <person name="Minx P."/>
            <person name="Tomlinson C."/>
            <person name="Mitreva M."/>
            <person name="Hou S."/>
            <person name="Chen J."/>
            <person name="Wollam A."/>
            <person name="Pepin K.H."/>
            <person name="Johnson M."/>
            <person name="Bhonagiri V."/>
            <person name="Zhang X."/>
            <person name="Suruliraj S."/>
            <person name="Warren W."/>
            <person name="Chinwalla A."/>
            <person name="Mardis E.R."/>
            <person name="Wilson R.K."/>
        </authorList>
    </citation>
    <scope>NUCLEOTIDE SEQUENCE [LARGE SCALE GENOMIC DNA]</scope>
    <source>
        <strain evidence="3">DSM 22608 / JCM 16073 / KCTC 15190 / YIT 12066</strain>
    </source>
</reference>
<keyword evidence="3" id="KW-1185">Reference proteome</keyword>
<evidence type="ECO:0000313" key="2">
    <source>
        <dbReference type="EMBL" id="EFY06988.1"/>
    </source>
</evidence>
<dbReference type="PANTHER" id="PTHR34614:SF2">
    <property type="entry name" value="TRANSPOSASE IS4-LIKE DOMAIN-CONTAINING PROTEIN"/>
    <property type="match status" value="1"/>
</dbReference>